<evidence type="ECO:0000313" key="2">
    <source>
        <dbReference type="Proteomes" id="UP000326565"/>
    </source>
</evidence>
<dbReference type="AlphaFoldDB" id="A0A5N5WK58"/>
<dbReference type="Proteomes" id="UP000326565">
    <property type="component" value="Unassembled WGS sequence"/>
</dbReference>
<reference evidence="1 2" key="1">
    <citation type="submission" date="2019-04" db="EMBL/GenBank/DDBJ databases">
        <title>Friends and foes A comparative genomics study of 23 Aspergillus species from section Flavi.</title>
        <authorList>
            <consortium name="DOE Joint Genome Institute"/>
            <person name="Kjaerbolling I."/>
            <person name="Vesth T."/>
            <person name="Frisvad J.C."/>
            <person name="Nybo J.L."/>
            <person name="Theobald S."/>
            <person name="Kildgaard S."/>
            <person name="Isbrandt T."/>
            <person name="Kuo A."/>
            <person name="Sato A."/>
            <person name="Lyhne E.K."/>
            <person name="Kogle M.E."/>
            <person name="Wiebenga A."/>
            <person name="Kun R.S."/>
            <person name="Lubbers R.J."/>
            <person name="Makela M.R."/>
            <person name="Barry K."/>
            <person name="Chovatia M."/>
            <person name="Clum A."/>
            <person name="Daum C."/>
            <person name="Haridas S."/>
            <person name="He G."/>
            <person name="LaButti K."/>
            <person name="Lipzen A."/>
            <person name="Mondo S."/>
            <person name="Riley R."/>
            <person name="Salamov A."/>
            <person name="Simmons B.A."/>
            <person name="Magnuson J.K."/>
            <person name="Henrissat B."/>
            <person name="Mortensen U.H."/>
            <person name="Larsen T.O."/>
            <person name="Devries R.P."/>
            <person name="Grigoriev I.V."/>
            <person name="Machida M."/>
            <person name="Baker S.E."/>
            <person name="Andersen M.R."/>
        </authorList>
    </citation>
    <scope>NUCLEOTIDE SEQUENCE [LARGE SCALE GENOMIC DNA]</scope>
    <source>
        <strain evidence="1 2">CBS 151.66</strain>
    </source>
</reference>
<proteinExistence type="predicted"/>
<evidence type="ECO:0000313" key="1">
    <source>
        <dbReference type="EMBL" id="KAB8068908.1"/>
    </source>
</evidence>
<dbReference type="EMBL" id="ML732367">
    <property type="protein sequence ID" value="KAB8068908.1"/>
    <property type="molecule type" value="Genomic_DNA"/>
</dbReference>
<dbReference type="OrthoDB" id="1535081at2759"/>
<name>A0A5N5WK58_9EURO</name>
<sequence length="101" mass="11169">MSDAQGKPTPSAMSKDNHLIRYYYSVVEIGVMKVFIDYGIFPLIPTNSSDRISLLELSPLLKAGYNLLGRLSNFLVAAKVLSSPRPSYTAQRMDDSPNFPA</sequence>
<accession>A0A5N5WK58</accession>
<keyword evidence="2" id="KW-1185">Reference proteome</keyword>
<protein>
    <submittedName>
        <fullName evidence="1">Uncharacterized protein</fullName>
    </submittedName>
</protein>
<organism evidence="1 2">
    <name type="scientific">Aspergillus leporis</name>
    <dbReference type="NCBI Taxonomy" id="41062"/>
    <lineage>
        <taxon>Eukaryota</taxon>
        <taxon>Fungi</taxon>
        <taxon>Dikarya</taxon>
        <taxon>Ascomycota</taxon>
        <taxon>Pezizomycotina</taxon>
        <taxon>Eurotiomycetes</taxon>
        <taxon>Eurotiomycetidae</taxon>
        <taxon>Eurotiales</taxon>
        <taxon>Aspergillaceae</taxon>
        <taxon>Aspergillus</taxon>
        <taxon>Aspergillus subgen. Circumdati</taxon>
    </lineage>
</organism>
<gene>
    <name evidence="1" type="ORF">BDV29DRAFT_161953</name>
</gene>